<comment type="caution">
    <text evidence="3">The sequence shown here is derived from an EMBL/GenBank/DDBJ whole genome shotgun (WGS) entry which is preliminary data.</text>
</comment>
<dbReference type="EMBL" id="VFOW01000001">
    <property type="protein sequence ID" value="TQL77794.1"/>
    <property type="molecule type" value="Genomic_DNA"/>
</dbReference>
<keyword evidence="4" id="KW-1185">Reference proteome</keyword>
<feature type="transmembrane region" description="Helical" evidence="2">
    <location>
        <begin position="163"/>
        <end position="187"/>
    </location>
</feature>
<gene>
    <name evidence="3" type="ORF">FB566_3361</name>
</gene>
<reference evidence="3 4" key="1">
    <citation type="submission" date="2019-06" db="EMBL/GenBank/DDBJ databases">
        <title>Sequencing the genomes of 1000 actinobacteria strains.</title>
        <authorList>
            <person name="Klenk H.-P."/>
        </authorList>
    </citation>
    <scope>NUCLEOTIDE SEQUENCE [LARGE SCALE GENOMIC DNA]</scope>
    <source>
        <strain evidence="3 4">DSM 45928</strain>
    </source>
</reference>
<keyword evidence="2" id="KW-0472">Membrane</keyword>
<dbReference type="Proteomes" id="UP000317043">
    <property type="component" value="Unassembled WGS sequence"/>
</dbReference>
<accession>A0A543AYZ4</accession>
<proteinExistence type="predicted"/>
<evidence type="ECO:0000313" key="3">
    <source>
        <dbReference type="EMBL" id="TQL77794.1"/>
    </source>
</evidence>
<dbReference type="AlphaFoldDB" id="A0A543AYZ4"/>
<evidence type="ECO:0000256" key="2">
    <source>
        <dbReference type="SAM" id="Phobius"/>
    </source>
</evidence>
<evidence type="ECO:0000313" key="4">
    <source>
        <dbReference type="Proteomes" id="UP000317043"/>
    </source>
</evidence>
<dbReference type="Pfam" id="PF11303">
    <property type="entry name" value="DUF3105"/>
    <property type="match status" value="1"/>
</dbReference>
<evidence type="ECO:0000256" key="1">
    <source>
        <dbReference type="SAM" id="MobiDB-lite"/>
    </source>
</evidence>
<feature type="compositionally biased region" description="Low complexity" evidence="1">
    <location>
        <begin position="35"/>
        <end position="46"/>
    </location>
</feature>
<sequence length="362" mass="37978">MAKKKSNQRSGKARGFQPARSVTAPKPPEDDESTADTSEATAAADTASKKTDDKATDAKKTDAKKSDAKKADGKKSDAKKDSAAESDSGTKAKDKAKDEKSSAKAKDEKPKKTDAKSASTKPKGGKGPKGRETTGKAGGTNAKRPAGKSNAKKRKVAAPKKPLPWGMISVVTGLVVVVAALIAIPIFTLPEAPPDPDEPIDGVTDYYADGAPWVEESAHVDGRVEYALAPPAGGNHNVAWSTCNGVVYDQPIPNEHAVHSLEHGAIWFTYSPDLPQTEIDKLAGKVNGIDYTLMSPYAGQDSPIILTAWGYQLKIDSADDERITAFTSKYRLTASREPGATCSGGTPITGDTPMMGAPGMEG</sequence>
<name>A0A543AYZ4_9ACTN</name>
<dbReference type="RefSeq" id="WP_246100130.1">
    <property type="nucleotide sequence ID" value="NZ_JBHTGS010000001.1"/>
</dbReference>
<feature type="region of interest" description="Disordered" evidence="1">
    <location>
        <begin position="337"/>
        <end position="362"/>
    </location>
</feature>
<protein>
    <submittedName>
        <fullName evidence="3">Uncharacterized protein DUF3105</fullName>
    </submittedName>
</protein>
<dbReference type="InParanoid" id="A0A543AYZ4"/>
<feature type="compositionally biased region" description="Basic and acidic residues" evidence="1">
    <location>
        <begin position="47"/>
        <end position="115"/>
    </location>
</feature>
<feature type="region of interest" description="Disordered" evidence="1">
    <location>
        <begin position="1"/>
        <end position="158"/>
    </location>
</feature>
<organism evidence="3 4">
    <name type="scientific">Stackebrandtia endophytica</name>
    <dbReference type="NCBI Taxonomy" id="1496996"/>
    <lineage>
        <taxon>Bacteria</taxon>
        <taxon>Bacillati</taxon>
        <taxon>Actinomycetota</taxon>
        <taxon>Actinomycetes</taxon>
        <taxon>Glycomycetales</taxon>
        <taxon>Glycomycetaceae</taxon>
        <taxon>Stackebrandtia</taxon>
    </lineage>
</organism>
<keyword evidence="2" id="KW-1133">Transmembrane helix</keyword>
<keyword evidence="2" id="KW-0812">Transmembrane</keyword>
<dbReference type="InterPro" id="IPR021454">
    <property type="entry name" value="DUF3105"/>
</dbReference>